<name>A0A844HX93_9RHOB</name>
<dbReference type="AlphaFoldDB" id="A0A844HX93"/>
<protein>
    <submittedName>
        <fullName evidence="1">Uncharacterized protein</fullName>
    </submittedName>
</protein>
<evidence type="ECO:0000313" key="2">
    <source>
        <dbReference type="Proteomes" id="UP000449846"/>
    </source>
</evidence>
<organism evidence="1 2">
    <name type="scientific">Paracoccus litorisediminis</name>
    <dbReference type="NCBI Taxonomy" id="2006130"/>
    <lineage>
        <taxon>Bacteria</taxon>
        <taxon>Pseudomonadati</taxon>
        <taxon>Pseudomonadota</taxon>
        <taxon>Alphaproteobacteria</taxon>
        <taxon>Rhodobacterales</taxon>
        <taxon>Paracoccaceae</taxon>
        <taxon>Paracoccus</taxon>
    </lineage>
</organism>
<evidence type="ECO:0000313" key="1">
    <source>
        <dbReference type="EMBL" id="MTH62121.1"/>
    </source>
</evidence>
<dbReference type="EMBL" id="WMIG01000026">
    <property type="protein sequence ID" value="MTH62121.1"/>
    <property type="molecule type" value="Genomic_DNA"/>
</dbReference>
<keyword evidence="2" id="KW-1185">Reference proteome</keyword>
<accession>A0A844HX93</accession>
<gene>
    <name evidence="1" type="ORF">GL300_23260</name>
</gene>
<proteinExistence type="predicted"/>
<reference evidence="1 2" key="1">
    <citation type="submission" date="2019-11" db="EMBL/GenBank/DDBJ databases">
        <authorList>
            <person name="Dong K."/>
        </authorList>
    </citation>
    <scope>NUCLEOTIDE SEQUENCE [LARGE SCALE GENOMIC DNA]</scope>
    <source>
        <strain evidence="1 2">NBRC 112902</strain>
    </source>
</reference>
<dbReference type="RefSeq" id="WP_155042072.1">
    <property type="nucleotide sequence ID" value="NZ_WMIG01000026.1"/>
</dbReference>
<comment type="caution">
    <text evidence="1">The sequence shown here is derived from an EMBL/GenBank/DDBJ whole genome shotgun (WGS) entry which is preliminary data.</text>
</comment>
<dbReference type="Proteomes" id="UP000449846">
    <property type="component" value="Unassembled WGS sequence"/>
</dbReference>
<sequence length="602" mass="66569">MGGVLRVNRATKIFRGGDRGDIAPEKIFRDGEMVWSKPYASTLPAKIARTSDVVLCVGSSDMACLTGNTWSPGLNHTWPTVFRDNYDGPLATTVAGYATPGIQMAATLGRVTLDQVITNAHGGQYGSANPFTHMADHDVLILDTSDLQIDSRAAYPGAEHKYSYTNMPAPYAWSFSPFQQDWHNAELRGRMELMREAAVSGIRQVWLAAPWPRLDSLSVVLTPEQMENWFQEKFDSLGESMEWQQDRLNYQVEQEGSPFIVSMIPFHLLFKRLYEDIRDGIAPILTDYRQVHANGDNTNTGVPVTSITVPKHWYMLNYRGDYLINCLVSYLVFGIDPRGKPATDGVYTLEPALATYFQNIAYEIGSTYPRAGRVQGTPQELTYRMPRIRNSTPAQILGSDLLFHRATPTVTGASYSFPSGPARYVTAVFDIDVDAAASGFADLFHLLGSGSDKVALSGTYNSEFDALHLRSYIASLLGEGAVQPSGMGTSSGVRRYLYEGFHPYPGHVGLSGRNAEIYINRFELNQVGATEGKQVAGQNQASVTPNPTVNRLVVPHAAVTVHNLIASRVVPTGGQRFNLQRYLQRAFQMPYGIEDLWPDLVE</sequence>